<evidence type="ECO:0000256" key="7">
    <source>
        <dbReference type="SAM" id="MobiDB-lite"/>
    </source>
</evidence>
<evidence type="ECO:0000313" key="9">
    <source>
        <dbReference type="Proteomes" id="UP001147747"/>
    </source>
</evidence>
<dbReference type="GO" id="GO:0000055">
    <property type="term" value="P:ribosomal large subunit export from nucleus"/>
    <property type="evidence" value="ECO:0007669"/>
    <property type="project" value="TreeGrafter"/>
</dbReference>
<dbReference type="GO" id="GO:0030687">
    <property type="term" value="C:preribosome, large subunit precursor"/>
    <property type="evidence" value="ECO:0007669"/>
    <property type="project" value="TreeGrafter"/>
</dbReference>
<keyword evidence="9" id="KW-1185">Reference proteome</keyword>
<comment type="subcellular location">
    <subcellularLocation>
        <location evidence="2">Cytoplasm</location>
    </subcellularLocation>
    <subcellularLocation>
        <location evidence="1">Nucleus</location>
    </subcellularLocation>
</comment>
<feature type="compositionally biased region" description="Acidic residues" evidence="7">
    <location>
        <begin position="149"/>
        <end position="166"/>
    </location>
</feature>
<dbReference type="InterPro" id="IPR022784">
    <property type="entry name" value="Ribosome_bgen_Alb1"/>
</dbReference>
<feature type="region of interest" description="Disordered" evidence="7">
    <location>
        <begin position="1"/>
        <end position="76"/>
    </location>
</feature>
<dbReference type="EMBL" id="JAPZBU010000006">
    <property type="protein sequence ID" value="KAJ5397387.1"/>
    <property type="molecule type" value="Genomic_DNA"/>
</dbReference>
<dbReference type="GO" id="GO:0005737">
    <property type="term" value="C:cytoplasm"/>
    <property type="evidence" value="ECO:0007669"/>
    <property type="project" value="UniProtKB-SubCell"/>
</dbReference>
<evidence type="ECO:0000256" key="1">
    <source>
        <dbReference type="ARBA" id="ARBA00004123"/>
    </source>
</evidence>
<gene>
    <name evidence="8" type="ORF">N7509_005500</name>
</gene>
<evidence type="ECO:0000256" key="5">
    <source>
        <dbReference type="ARBA" id="ARBA00022517"/>
    </source>
</evidence>
<keyword evidence="3" id="KW-0813">Transport</keyword>
<evidence type="ECO:0008006" key="10">
    <source>
        <dbReference type="Google" id="ProtNLM"/>
    </source>
</evidence>
<reference evidence="8" key="2">
    <citation type="journal article" date="2023" name="IMA Fungus">
        <title>Comparative genomic study of the Penicillium genus elucidates a diverse pangenome and 15 lateral gene transfer events.</title>
        <authorList>
            <person name="Petersen C."/>
            <person name="Sorensen T."/>
            <person name="Nielsen M.R."/>
            <person name="Sondergaard T.E."/>
            <person name="Sorensen J.L."/>
            <person name="Fitzpatrick D.A."/>
            <person name="Frisvad J.C."/>
            <person name="Nielsen K.L."/>
        </authorList>
    </citation>
    <scope>NUCLEOTIDE SEQUENCE</scope>
    <source>
        <strain evidence="8">IBT 29677</strain>
    </source>
</reference>
<dbReference type="GO" id="GO:0005730">
    <property type="term" value="C:nucleolus"/>
    <property type="evidence" value="ECO:0007669"/>
    <property type="project" value="TreeGrafter"/>
</dbReference>
<protein>
    <recommendedName>
        <fullName evidence="10">Ribosome biogenesis protein Alb1</fullName>
    </recommendedName>
</protein>
<evidence type="ECO:0000256" key="6">
    <source>
        <dbReference type="ARBA" id="ARBA00023242"/>
    </source>
</evidence>
<feature type="compositionally biased region" description="Basic residues" evidence="7">
    <location>
        <begin position="51"/>
        <end position="68"/>
    </location>
</feature>
<dbReference type="AlphaFoldDB" id="A0A9W9W2L5"/>
<dbReference type="OrthoDB" id="5304887at2759"/>
<comment type="caution">
    <text evidence="8">The sequence shown here is derived from an EMBL/GenBank/DDBJ whole genome shotgun (WGS) entry which is preliminary data.</text>
</comment>
<accession>A0A9W9W2L5</accession>
<evidence type="ECO:0000256" key="4">
    <source>
        <dbReference type="ARBA" id="ARBA00022490"/>
    </source>
</evidence>
<reference evidence="8" key="1">
    <citation type="submission" date="2022-12" db="EMBL/GenBank/DDBJ databases">
        <authorList>
            <person name="Petersen C."/>
        </authorList>
    </citation>
    <scope>NUCLEOTIDE SEQUENCE</scope>
    <source>
        <strain evidence="8">IBT 29677</strain>
    </source>
</reference>
<evidence type="ECO:0000256" key="2">
    <source>
        <dbReference type="ARBA" id="ARBA00004496"/>
    </source>
</evidence>
<proteinExistence type="predicted"/>
<dbReference type="Proteomes" id="UP001147747">
    <property type="component" value="Unassembled WGS sequence"/>
</dbReference>
<name>A0A9W9W2L5_9EURO</name>
<keyword evidence="6" id="KW-0539">Nucleus</keyword>
<dbReference type="PANTHER" id="PTHR28280:SF1">
    <property type="entry name" value="SHUTTLING PRE-60S FACTOR ECM1"/>
    <property type="match status" value="1"/>
</dbReference>
<sequence length="166" mass="18282">MAKSRPAGQNTRAARRAATPEDKSIAALPRADSPTTSRPSLLADRANIGVSKKKKNNSKITRAQRLRQQKGLERAEAVSDQLLLKRSKSIVKAKAIKTRSSEWEDTNRTASAFAALQQDDEDDEDDEDDAMAEDKPQQKPRANIFEAPAELEDADPAPVDEDDEIT</sequence>
<dbReference type="PANTHER" id="PTHR28280">
    <property type="entry name" value="SHUTTLING PRE-60S FACTOR ECM1"/>
    <property type="match status" value="1"/>
</dbReference>
<feature type="region of interest" description="Disordered" evidence="7">
    <location>
        <begin position="94"/>
        <end position="166"/>
    </location>
</feature>
<organism evidence="8 9">
    <name type="scientific">Penicillium cosmopolitanum</name>
    <dbReference type="NCBI Taxonomy" id="1131564"/>
    <lineage>
        <taxon>Eukaryota</taxon>
        <taxon>Fungi</taxon>
        <taxon>Dikarya</taxon>
        <taxon>Ascomycota</taxon>
        <taxon>Pezizomycotina</taxon>
        <taxon>Eurotiomycetes</taxon>
        <taxon>Eurotiomycetidae</taxon>
        <taxon>Eurotiales</taxon>
        <taxon>Aspergillaceae</taxon>
        <taxon>Penicillium</taxon>
    </lineage>
</organism>
<dbReference type="InterPro" id="IPR053278">
    <property type="entry name" value="Pre-60S_factor_ECM1"/>
</dbReference>
<dbReference type="Pfam" id="PF09135">
    <property type="entry name" value="Alb1"/>
    <property type="match status" value="1"/>
</dbReference>
<keyword evidence="4" id="KW-0963">Cytoplasm</keyword>
<evidence type="ECO:0000256" key="3">
    <source>
        <dbReference type="ARBA" id="ARBA00022448"/>
    </source>
</evidence>
<evidence type="ECO:0000313" key="8">
    <source>
        <dbReference type="EMBL" id="KAJ5397387.1"/>
    </source>
</evidence>
<feature type="compositionally biased region" description="Acidic residues" evidence="7">
    <location>
        <begin position="118"/>
        <end position="131"/>
    </location>
</feature>
<dbReference type="GeneID" id="81369117"/>
<keyword evidence="5" id="KW-0690">Ribosome biogenesis</keyword>
<dbReference type="RefSeq" id="XP_056489439.1">
    <property type="nucleotide sequence ID" value="XM_056630137.1"/>
</dbReference>